<feature type="compositionally biased region" description="Polar residues" evidence="10">
    <location>
        <begin position="29"/>
        <end position="41"/>
    </location>
</feature>
<evidence type="ECO:0000313" key="13">
    <source>
        <dbReference type="Proteomes" id="UP000319731"/>
    </source>
</evidence>
<evidence type="ECO:0000256" key="9">
    <source>
        <dbReference type="PROSITE-ProRule" id="PRU00146"/>
    </source>
</evidence>
<dbReference type="Pfam" id="PF00628">
    <property type="entry name" value="PHD"/>
    <property type="match status" value="1"/>
</dbReference>
<protein>
    <recommendedName>
        <fullName evidence="11">PHD-type domain-containing protein</fullName>
    </recommendedName>
</protein>
<feature type="domain" description="PHD-type" evidence="11">
    <location>
        <begin position="523"/>
        <end position="576"/>
    </location>
</feature>
<dbReference type="EMBL" id="QEAO01000043">
    <property type="protein sequence ID" value="TPX31524.1"/>
    <property type="molecule type" value="Genomic_DNA"/>
</dbReference>
<evidence type="ECO:0000256" key="4">
    <source>
        <dbReference type="ARBA" id="ARBA00022771"/>
    </source>
</evidence>
<dbReference type="SMART" id="SM00249">
    <property type="entry name" value="PHD"/>
    <property type="match status" value="3"/>
</dbReference>
<dbReference type="InterPro" id="IPR013083">
    <property type="entry name" value="Znf_RING/FYVE/PHD"/>
</dbReference>
<evidence type="ECO:0000256" key="2">
    <source>
        <dbReference type="ARBA" id="ARBA00022723"/>
    </source>
</evidence>
<keyword evidence="13" id="KW-1185">Reference proteome</keyword>
<evidence type="ECO:0000256" key="5">
    <source>
        <dbReference type="ARBA" id="ARBA00022833"/>
    </source>
</evidence>
<dbReference type="RefSeq" id="XP_031022932.1">
    <property type="nucleotide sequence ID" value="XM_031171097.1"/>
</dbReference>
<dbReference type="GeneID" id="42006394"/>
<feature type="domain" description="PHD-type" evidence="11">
    <location>
        <begin position="627"/>
        <end position="688"/>
    </location>
</feature>
<dbReference type="STRING" id="1806994.A0A507C0D7"/>
<evidence type="ECO:0000256" key="8">
    <source>
        <dbReference type="ARBA" id="ARBA00023242"/>
    </source>
</evidence>
<name>A0A507C0D7_9FUNG</name>
<keyword evidence="3" id="KW-0677">Repeat</keyword>
<keyword evidence="6" id="KW-0805">Transcription regulation</keyword>
<dbReference type="GO" id="GO:0005634">
    <property type="term" value="C:nucleus"/>
    <property type="evidence" value="ECO:0007669"/>
    <property type="project" value="UniProtKB-SubCell"/>
</dbReference>
<evidence type="ECO:0000256" key="10">
    <source>
        <dbReference type="SAM" id="MobiDB-lite"/>
    </source>
</evidence>
<keyword evidence="8" id="KW-0539">Nucleus</keyword>
<dbReference type="Gene3D" id="3.30.40.10">
    <property type="entry name" value="Zinc/RING finger domain, C3HC4 (zinc finger)"/>
    <property type="match status" value="3"/>
</dbReference>
<dbReference type="InterPro" id="IPR013933">
    <property type="entry name" value="CRC_Rsc7/Swp82"/>
</dbReference>
<keyword evidence="5" id="KW-0862">Zinc</keyword>
<evidence type="ECO:0000259" key="11">
    <source>
        <dbReference type="PROSITE" id="PS50016"/>
    </source>
</evidence>
<dbReference type="PANTHER" id="PTHR45888:SF4">
    <property type="entry name" value="PHD FINGER PROTEIN 10"/>
    <property type="match status" value="1"/>
</dbReference>
<dbReference type="PROSITE" id="PS50016">
    <property type="entry name" value="ZF_PHD_2"/>
    <property type="match status" value="2"/>
</dbReference>
<comment type="subcellular location">
    <subcellularLocation>
        <location evidence="1">Nucleus</location>
    </subcellularLocation>
</comment>
<dbReference type="InterPro" id="IPR011011">
    <property type="entry name" value="Znf_FYVE_PHD"/>
</dbReference>
<dbReference type="OrthoDB" id="787137at2759"/>
<dbReference type="Pfam" id="PF08624">
    <property type="entry name" value="CRC_subunit"/>
    <property type="match status" value="1"/>
</dbReference>
<dbReference type="PANTHER" id="PTHR45888">
    <property type="entry name" value="HL01030P-RELATED"/>
    <property type="match status" value="1"/>
</dbReference>
<evidence type="ECO:0000313" key="12">
    <source>
        <dbReference type="EMBL" id="TPX31524.1"/>
    </source>
</evidence>
<evidence type="ECO:0000256" key="3">
    <source>
        <dbReference type="ARBA" id="ARBA00022737"/>
    </source>
</evidence>
<dbReference type="Proteomes" id="UP000319731">
    <property type="component" value="Unassembled WGS sequence"/>
</dbReference>
<organism evidence="12 13">
    <name type="scientific">Synchytrium microbalum</name>
    <dbReference type="NCBI Taxonomy" id="1806994"/>
    <lineage>
        <taxon>Eukaryota</taxon>
        <taxon>Fungi</taxon>
        <taxon>Fungi incertae sedis</taxon>
        <taxon>Chytridiomycota</taxon>
        <taxon>Chytridiomycota incertae sedis</taxon>
        <taxon>Chytridiomycetes</taxon>
        <taxon>Synchytriales</taxon>
        <taxon>Synchytriaceae</taxon>
        <taxon>Synchytrium</taxon>
    </lineage>
</organism>
<evidence type="ECO:0000256" key="6">
    <source>
        <dbReference type="ARBA" id="ARBA00023015"/>
    </source>
</evidence>
<reference evidence="12 13" key="1">
    <citation type="journal article" date="2019" name="Sci. Rep.">
        <title>Comparative genomics of chytrid fungi reveal insights into the obligate biotrophic and pathogenic lifestyle of Synchytrium endobioticum.</title>
        <authorList>
            <person name="van de Vossenberg B.T.L.H."/>
            <person name="Warris S."/>
            <person name="Nguyen H.D.T."/>
            <person name="van Gent-Pelzer M.P.E."/>
            <person name="Joly D.L."/>
            <person name="van de Geest H.C."/>
            <person name="Bonants P.J.M."/>
            <person name="Smith D.S."/>
            <person name="Levesque C.A."/>
            <person name="van der Lee T.A.J."/>
        </authorList>
    </citation>
    <scope>NUCLEOTIDE SEQUENCE [LARGE SCALE GENOMIC DNA]</scope>
    <source>
        <strain evidence="12 13">JEL517</strain>
    </source>
</reference>
<dbReference type="InterPro" id="IPR019787">
    <property type="entry name" value="Znf_PHD-finger"/>
</dbReference>
<dbReference type="AlphaFoldDB" id="A0A507C0D7"/>
<feature type="compositionally biased region" description="Acidic residues" evidence="10">
    <location>
        <begin position="42"/>
        <end position="72"/>
    </location>
</feature>
<evidence type="ECO:0000256" key="7">
    <source>
        <dbReference type="ARBA" id="ARBA00023163"/>
    </source>
</evidence>
<feature type="region of interest" description="Disordered" evidence="10">
    <location>
        <begin position="1"/>
        <end position="117"/>
    </location>
</feature>
<evidence type="ECO:0000256" key="1">
    <source>
        <dbReference type="ARBA" id="ARBA00004123"/>
    </source>
</evidence>
<comment type="caution">
    <text evidence="12">The sequence shown here is derived from an EMBL/GenBank/DDBJ whole genome shotgun (WGS) entry which is preliminary data.</text>
</comment>
<dbReference type="InterPro" id="IPR001965">
    <property type="entry name" value="Znf_PHD"/>
</dbReference>
<accession>A0A507C0D7</accession>
<keyword evidence="7" id="KW-0804">Transcription</keyword>
<sequence length="722" mass="80755">MDENMSSPPRPVTNPRLSSVRNETEELESSVSSPATPVNESSEGDDVIEGDDGDDEGDDGDDGDATGDDDEASVTATKTAPTRGKRKHRGGGFFNDGVKRPRSLRTPNAKKDDFDLDWPVDAKGEEKIDADGILQGGRQFRVRSFTLPRHPSRHYILTMDVAKLLNFRDSYIFHMRNQDMPRIVATENDHQWLKEYAELPPRLNNRNVSLLTARAAFRKFGHRIIRHGRPIRDDYYEDGSGIFQGNIPAVADSDDEMYGGAGGFMRSNGFMRRDQGPNAPKPVFIARPITGRDHLATRCSQNAAEFNSRLRAARGAPFIDAHTNVEQVPVITQPTHVVVQVEQGTFGQPGTGVQVEARTTVPQDSQHDWIPLPLTSDADKFPLALTPGQYHEVFSIYQTRFMHASYMLDEYEETDWFDDAEKPKNEIFFCGDVSKGHKLCHRPVAVFGELCGSHKAKETMTLDKEDVCIHCTSALAPTSNRTPRIPPSFLLICSRCKTRHHPACIDIENPVIVAKAMSYDWKCNNCKQCTECAEVGDEDKLLFCDTCDKPYHTYCCKPPMNELPHGSWYCQECAVCTSCGVRPPLPGQRLPEIEWRHAIIPSPHPEKTLPTYVCTYCANCFANYLADRYCPFCMHVYGEESDENAMVCCDSCDRWIHVGCDPNLTQARYNRLAADDAAKFTCGVCEEDRLDGILKAQGPPGKHRAVVHAGKKLVAPPLVIRK</sequence>
<keyword evidence="2" id="KW-0479">Metal-binding</keyword>
<gene>
    <name evidence="12" type="ORF">SmJEL517_g05170</name>
</gene>
<dbReference type="SUPFAM" id="SSF57903">
    <property type="entry name" value="FYVE/PHD zinc finger"/>
    <property type="match status" value="3"/>
</dbReference>
<keyword evidence="4 9" id="KW-0863">Zinc-finger</keyword>
<dbReference type="GO" id="GO:0008270">
    <property type="term" value="F:zinc ion binding"/>
    <property type="evidence" value="ECO:0007669"/>
    <property type="project" value="UniProtKB-KW"/>
</dbReference>
<proteinExistence type="predicted"/>